<dbReference type="Pfam" id="PF01627">
    <property type="entry name" value="Hpt"/>
    <property type="match status" value="1"/>
</dbReference>
<dbReference type="SUPFAM" id="SSF53850">
    <property type="entry name" value="Periplasmic binding protein-like II"/>
    <property type="match status" value="2"/>
</dbReference>
<dbReference type="GO" id="GO:0016301">
    <property type="term" value="F:kinase activity"/>
    <property type="evidence" value="ECO:0007669"/>
    <property type="project" value="UniProtKB-KW"/>
</dbReference>
<dbReference type="SMART" id="SM00388">
    <property type="entry name" value="HisKA"/>
    <property type="match status" value="1"/>
</dbReference>
<evidence type="ECO:0000259" key="15">
    <source>
        <dbReference type="PROSITE" id="PS50109"/>
    </source>
</evidence>
<protein>
    <recommendedName>
        <fullName evidence="3">histidine kinase</fullName>
        <ecNumber evidence="3">2.7.13.3</ecNumber>
    </recommendedName>
</protein>
<evidence type="ECO:0000256" key="5">
    <source>
        <dbReference type="ARBA" id="ARBA00022553"/>
    </source>
</evidence>
<keyword evidence="7" id="KW-0732">Signal</keyword>
<keyword evidence="10" id="KW-1133">Transmembrane helix</keyword>
<dbReference type="PRINTS" id="PR00344">
    <property type="entry name" value="BCTRLSENSOR"/>
</dbReference>
<dbReference type="SUPFAM" id="SSF47226">
    <property type="entry name" value="Histidine-containing phosphotransfer domain, HPT domain"/>
    <property type="match status" value="1"/>
</dbReference>
<keyword evidence="11" id="KW-0902">Two-component regulatory system</keyword>
<evidence type="ECO:0000256" key="8">
    <source>
        <dbReference type="ARBA" id="ARBA00022741"/>
    </source>
</evidence>
<dbReference type="InterPro" id="IPR036641">
    <property type="entry name" value="HPT_dom_sf"/>
</dbReference>
<dbReference type="InterPro" id="IPR008207">
    <property type="entry name" value="Sig_transdc_His_kin_Hpt_dom"/>
</dbReference>
<dbReference type="Gene3D" id="3.40.190.10">
    <property type="entry name" value="Periplasmic binding protein-like II"/>
    <property type="match status" value="4"/>
</dbReference>
<keyword evidence="18" id="KW-0808">Transferase</keyword>
<feature type="domain" description="Response regulatory" evidence="16">
    <location>
        <begin position="886"/>
        <end position="1005"/>
    </location>
</feature>
<dbReference type="EMBL" id="LT629795">
    <property type="protein sequence ID" value="SDU60073.1"/>
    <property type="molecule type" value="Genomic_DNA"/>
</dbReference>
<keyword evidence="6" id="KW-0812">Transmembrane</keyword>
<dbReference type="InterPro" id="IPR049871">
    <property type="entry name" value="BvgS-like_periplasmic2"/>
</dbReference>
<evidence type="ECO:0000256" key="12">
    <source>
        <dbReference type="ARBA" id="ARBA00023136"/>
    </source>
</evidence>
<gene>
    <name evidence="18" type="ORF">SAMN04490201_3015</name>
</gene>
<dbReference type="Gene3D" id="1.20.120.160">
    <property type="entry name" value="HPT domain"/>
    <property type="match status" value="1"/>
</dbReference>
<evidence type="ECO:0000259" key="17">
    <source>
        <dbReference type="PROSITE" id="PS50894"/>
    </source>
</evidence>
<dbReference type="InterPro" id="IPR005467">
    <property type="entry name" value="His_kinase_dom"/>
</dbReference>
<dbReference type="Pfam" id="PF00512">
    <property type="entry name" value="HisKA"/>
    <property type="match status" value="1"/>
</dbReference>
<dbReference type="PROSITE" id="PS50109">
    <property type="entry name" value="HIS_KIN"/>
    <property type="match status" value="1"/>
</dbReference>
<dbReference type="SMART" id="SM00387">
    <property type="entry name" value="HATPase_c"/>
    <property type="match status" value="1"/>
</dbReference>
<feature type="domain" description="Histidine kinase" evidence="15">
    <location>
        <begin position="640"/>
        <end position="862"/>
    </location>
</feature>
<evidence type="ECO:0000256" key="3">
    <source>
        <dbReference type="ARBA" id="ARBA00012438"/>
    </source>
</evidence>
<keyword evidence="9" id="KW-0067">ATP-binding</keyword>
<keyword evidence="18" id="KW-0418">Kinase</keyword>
<keyword evidence="8" id="KW-0547">Nucleotide-binding</keyword>
<dbReference type="SUPFAM" id="SSF47384">
    <property type="entry name" value="Homodimeric domain of signal transducing histidine kinase"/>
    <property type="match status" value="1"/>
</dbReference>
<comment type="subcellular location">
    <subcellularLocation>
        <location evidence="2">Cell membrane</location>
        <topology evidence="2">Multi-pass membrane protein</topology>
    </subcellularLocation>
</comment>
<dbReference type="InterPro" id="IPR001789">
    <property type="entry name" value="Sig_transdc_resp-reg_receiver"/>
</dbReference>
<keyword evidence="12" id="KW-0472">Membrane</keyword>
<dbReference type="InterPro" id="IPR036890">
    <property type="entry name" value="HATPase_C_sf"/>
</dbReference>
<dbReference type="Gene3D" id="3.30.565.10">
    <property type="entry name" value="Histidine kinase-like ATPase, C-terminal domain"/>
    <property type="match status" value="1"/>
</dbReference>
<dbReference type="SMART" id="SM00448">
    <property type="entry name" value="REC"/>
    <property type="match status" value="1"/>
</dbReference>
<dbReference type="Pfam" id="PF02518">
    <property type="entry name" value="HATPase_c"/>
    <property type="match status" value="1"/>
</dbReference>
<dbReference type="CDD" id="cd16922">
    <property type="entry name" value="HATPase_EvgS-ArcB-TorS-like"/>
    <property type="match status" value="1"/>
</dbReference>
<dbReference type="InterPro" id="IPR049870">
    <property type="entry name" value="BvgS-like_periplasmic1"/>
</dbReference>
<comment type="catalytic activity">
    <reaction evidence="1">
        <text>ATP + protein L-histidine = ADP + protein N-phospho-L-histidine.</text>
        <dbReference type="EC" id="2.7.13.3"/>
    </reaction>
</comment>
<dbReference type="Proteomes" id="UP000182058">
    <property type="component" value="Chromosome I"/>
</dbReference>
<sequence>MRYPVNTICILCIYLRNYRNCQRSYLQSAAQNWHGTTILPESDHLKLPPLLHIVGMYWLLLFSCSSLANDSTLQLHARHPLNGLKFQLDGPTKAWAQEKRTLIVGVQEDNYPPYRIITTLNELEGIAADYLSALQRELSMDLTLRRFATTQALYEALREGQIDLVAVATDADARHYQVQLSPPYAFTELAVFTEAGDLRDFDMQANAMQFAGVDEQLIALYRQSGGQADITRYRSRRDAMSEVLKGQSQAYLGDTFSTRYLSSQLFSNQMVVNQSARLPEIPVGFAYSASSKILGSLLDQALGGLSRCNLANAMRTWSETETCDLSSFRQRLSESEQAWLDKADVVRLVVSEDLAPYSFFDKQGRFNGIASELLDIVRRKTGMRFEINRVSSLGDAQDLLSQGKADLGVLFQDSATADAYLFSRPFVTAPYLIITRHEDGALTSLNTQTAAVLAVAKRQLSPEWLRNYPNLRVIETATTADALNRVRDGKADFSLVPANMARYYLSYKYEDTLKVNGLIDYHDAQILFAAPGQDPLLMSILDKALAEITPAETLQITGRWRANAATDDKHWEGLASTTWQTLGVLCALLLVAGLLIIAQRRRIIRKQHDLHQRQLILDELQTTKEAAEKANRSKTVFLATMSHEIRTPLNAIIGMLELVLTRKADPTLNTRSVHIAYESAHNLLGLIGEILDISTIESGTLTLRPQISSLKQLIESVANVFAGLARQKHLSIRLELDQTAEERLWIDELKFKQILSNLLSNAIKFTDKGGIVISCQGEDVDEHTVHLQLSVTDTGKGIAASQIDKVFTPFFELDSAVNNLNTGASLGLSISQVLSQLMGASLRVESEPGVGTSMIFNARFERVSADSTQISPIQKQTPAAIDLPLNILIVEDHLPSQYLLEQQISYLGHHGITASNGQEGIALWQKHDIDIVLTDCNMPHTNGYEMTRAIRELESSLGVEPCMIIGISADAQREALEYCLSCGMDEALAKPVDLAGLNRFIPTLNRGNNDQAQAQTDRAKEVQLEIAEHVITSNNEELLALNKSLSLNDYEALARIAHKLKGTAYVLNSQSLLLLCVTFEELTASHDGPDAIRQAAKVLIQALNDINMSLQTA</sequence>
<dbReference type="CDD" id="cd13707">
    <property type="entry name" value="PBP2_BvgS_D2"/>
    <property type="match status" value="1"/>
</dbReference>
<feature type="domain" description="HPt" evidence="17">
    <location>
        <begin position="1019"/>
        <end position="1113"/>
    </location>
</feature>
<accession>A0ABY0VWJ5</accession>
<keyword evidence="5 14" id="KW-0597">Phosphoprotein</keyword>
<dbReference type="CDD" id="cd17546">
    <property type="entry name" value="REC_hyHK_CKI1_RcsC-like"/>
    <property type="match status" value="1"/>
</dbReference>
<dbReference type="SMART" id="SM00062">
    <property type="entry name" value="PBPb"/>
    <property type="match status" value="2"/>
</dbReference>
<keyword evidence="19" id="KW-1185">Reference proteome</keyword>
<evidence type="ECO:0000259" key="16">
    <source>
        <dbReference type="PROSITE" id="PS50110"/>
    </source>
</evidence>
<dbReference type="EC" id="2.7.13.3" evidence="3"/>
<dbReference type="CDD" id="cd00082">
    <property type="entry name" value="HisKA"/>
    <property type="match status" value="1"/>
</dbReference>
<dbReference type="Gene3D" id="3.40.50.2300">
    <property type="match status" value="1"/>
</dbReference>
<dbReference type="InterPro" id="IPR001638">
    <property type="entry name" value="Solute-binding_3/MltF_N"/>
</dbReference>
<dbReference type="Pfam" id="PF00072">
    <property type="entry name" value="Response_reg"/>
    <property type="match status" value="1"/>
</dbReference>
<evidence type="ECO:0000313" key="19">
    <source>
        <dbReference type="Proteomes" id="UP000182058"/>
    </source>
</evidence>
<evidence type="ECO:0000256" key="6">
    <source>
        <dbReference type="ARBA" id="ARBA00022692"/>
    </source>
</evidence>
<dbReference type="PANTHER" id="PTHR45339:SF1">
    <property type="entry name" value="HYBRID SIGNAL TRANSDUCTION HISTIDINE KINASE J"/>
    <property type="match status" value="1"/>
</dbReference>
<name>A0ABY0VWJ5_9PSED</name>
<dbReference type="InterPro" id="IPR003594">
    <property type="entry name" value="HATPase_dom"/>
</dbReference>
<dbReference type="InterPro" id="IPR003661">
    <property type="entry name" value="HisK_dim/P_dom"/>
</dbReference>
<keyword evidence="4" id="KW-1003">Cell membrane</keyword>
<evidence type="ECO:0000256" key="11">
    <source>
        <dbReference type="ARBA" id="ARBA00023012"/>
    </source>
</evidence>
<proteinExistence type="predicted"/>
<dbReference type="SUPFAM" id="SSF52172">
    <property type="entry name" value="CheY-like"/>
    <property type="match status" value="1"/>
</dbReference>
<evidence type="ECO:0000256" key="4">
    <source>
        <dbReference type="ARBA" id="ARBA00022475"/>
    </source>
</evidence>
<organism evidence="18 19">
    <name type="scientific">Pseudomonas psychrophila</name>
    <dbReference type="NCBI Taxonomy" id="122355"/>
    <lineage>
        <taxon>Bacteria</taxon>
        <taxon>Pseudomonadati</taxon>
        <taxon>Pseudomonadota</taxon>
        <taxon>Gammaproteobacteria</taxon>
        <taxon>Pseudomonadales</taxon>
        <taxon>Pseudomonadaceae</taxon>
        <taxon>Pseudomonas</taxon>
    </lineage>
</organism>
<evidence type="ECO:0000313" key="18">
    <source>
        <dbReference type="EMBL" id="SDU60073.1"/>
    </source>
</evidence>
<dbReference type="InterPro" id="IPR011006">
    <property type="entry name" value="CheY-like_superfamily"/>
</dbReference>
<dbReference type="PANTHER" id="PTHR45339">
    <property type="entry name" value="HYBRID SIGNAL TRANSDUCTION HISTIDINE KINASE J"/>
    <property type="match status" value="1"/>
</dbReference>
<dbReference type="InterPro" id="IPR036097">
    <property type="entry name" value="HisK_dim/P_sf"/>
</dbReference>
<feature type="modified residue" description="Phosphohistidine" evidence="13">
    <location>
        <position position="1058"/>
    </location>
</feature>
<dbReference type="PROSITE" id="PS50894">
    <property type="entry name" value="HPT"/>
    <property type="match status" value="1"/>
</dbReference>
<dbReference type="SUPFAM" id="SSF55874">
    <property type="entry name" value="ATPase domain of HSP90 chaperone/DNA topoisomerase II/histidine kinase"/>
    <property type="match status" value="1"/>
</dbReference>
<dbReference type="InterPro" id="IPR004358">
    <property type="entry name" value="Sig_transdc_His_kin-like_C"/>
</dbReference>
<evidence type="ECO:0000256" key="2">
    <source>
        <dbReference type="ARBA" id="ARBA00004651"/>
    </source>
</evidence>
<dbReference type="PROSITE" id="PS50110">
    <property type="entry name" value="RESPONSE_REGULATORY"/>
    <property type="match status" value="1"/>
</dbReference>
<feature type="modified residue" description="4-aspartylphosphate" evidence="14">
    <location>
        <position position="935"/>
    </location>
</feature>
<evidence type="ECO:0000256" key="1">
    <source>
        <dbReference type="ARBA" id="ARBA00000085"/>
    </source>
</evidence>
<dbReference type="Gene3D" id="1.10.287.130">
    <property type="match status" value="1"/>
</dbReference>
<evidence type="ECO:0000256" key="10">
    <source>
        <dbReference type="ARBA" id="ARBA00022989"/>
    </source>
</evidence>
<dbReference type="Pfam" id="PF00497">
    <property type="entry name" value="SBP_bac_3"/>
    <property type="match status" value="2"/>
</dbReference>
<evidence type="ECO:0000256" key="9">
    <source>
        <dbReference type="ARBA" id="ARBA00022840"/>
    </source>
</evidence>
<evidence type="ECO:0000256" key="13">
    <source>
        <dbReference type="PROSITE-ProRule" id="PRU00110"/>
    </source>
</evidence>
<evidence type="ECO:0000256" key="7">
    <source>
        <dbReference type="ARBA" id="ARBA00022729"/>
    </source>
</evidence>
<dbReference type="CDD" id="cd13705">
    <property type="entry name" value="PBP2_BvgS_D1"/>
    <property type="match status" value="1"/>
</dbReference>
<reference evidence="18 19" key="1">
    <citation type="submission" date="2016-10" db="EMBL/GenBank/DDBJ databases">
        <authorList>
            <person name="Varghese N."/>
            <person name="Submissions S."/>
        </authorList>
    </citation>
    <scope>NUCLEOTIDE SEQUENCE [LARGE SCALE GENOMIC DNA]</scope>
    <source>
        <strain evidence="18 19">BS3667</strain>
    </source>
</reference>
<evidence type="ECO:0000256" key="14">
    <source>
        <dbReference type="PROSITE-ProRule" id="PRU00169"/>
    </source>
</evidence>